<dbReference type="Proteomes" id="UP000320461">
    <property type="component" value="Unassembled WGS sequence"/>
</dbReference>
<keyword evidence="4" id="KW-1185">Reference proteome</keyword>
<proteinExistence type="predicted"/>
<evidence type="ECO:0000256" key="1">
    <source>
        <dbReference type="SAM" id="MobiDB-lite"/>
    </source>
</evidence>
<keyword evidence="2" id="KW-0812">Transmembrane</keyword>
<evidence type="ECO:0000313" key="3">
    <source>
        <dbReference type="EMBL" id="GEA85389.1"/>
    </source>
</evidence>
<evidence type="ECO:0008006" key="5">
    <source>
        <dbReference type="Google" id="ProtNLM"/>
    </source>
</evidence>
<sequence length="462" mass="46610">MTPTPAAAAAPPPARPASAAGRTGAAVATAATAGAVLVAPTAGSSRLATPAPAGAVTTARSGRFSRTPARLRLAATLGVLASLLVAVVGLGTGLAQSQALSAAADDTGQQVRALQVRNDLVAADATATNAFLVGGREPVEQRARYDDSLAAASGGLVAVAGADRGDAARLGAVSTGVTTYSGLVEQARANNRQGFPVGAAYLEAASQELRASALPGIDEVVTANDERVSDAFAVAGRAMLAMLALVVGIMALVAVQVWLARRTHRRLNGGLVIATVVLVVGGIVLSTSLSGGVQTANQVQDGAYARTVAVAHAYSLANDAKAMESFTLIKRGSGQAYEESYLDAVTQAEELLAGGGIDQQVVETFDAWRSTHDEIRGLDDGGDWDAAVALATSTEPDSPNAKFDAFGTAARDAVSADGTQADDALHDAARSSSRSAWIALLAGLLAAVGVAVGFSARLKEYR</sequence>
<comment type="caution">
    <text evidence="3">The sequence shown here is derived from an EMBL/GenBank/DDBJ whole genome shotgun (WGS) entry which is preliminary data.</text>
</comment>
<feature type="transmembrane region" description="Helical" evidence="2">
    <location>
        <begin position="238"/>
        <end position="259"/>
    </location>
</feature>
<feature type="transmembrane region" description="Helical" evidence="2">
    <location>
        <begin position="271"/>
        <end position="289"/>
    </location>
</feature>
<name>A0A4Y3KLU4_9CELL</name>
<accession>A0A4Y3KLU4</accession>
<feature type="transmembrane region" description="Helical" evidence="2">
    <location>
        <begin position="436"/>
        <end position="456"/>
    </location>
</feature>
<keyword evidence="2" id="KW-0472">Membrane</keyword>
<feature type="region of interest" description="Disordered" evidence="1">
    <location>
        <begin position="1"/>
        <end position="21"/>
    </location>
</feature>
<evidence type="ECO:0000256" key="2">
    <source>
        <dbReference type="SAM" id="Phobius"/>
    </source>
</evidence>
<gene>
    <name evidence="3" type="ORF">CGE01nite_26400</name>
</gene>
<evidence type="ECO:0000313" key="4">
    <source>
        <dbReference type="Proteomes" id="UP000320461"/>
    </source>
</evidence>
<keyword evidence="2" id="KW-1133">Transmembrane helix</keyword>
<dbReference type="AlphaFoldDB" id="A0A4Y3KLU4"/>
<feature type="transmembrane region" description="Helical" evidence="2">
    <location>
        <begin position="73"/>
        <end position="95"/>
    </location>
</feature>
<dbReference type="RefSeq" id="WP_053071686.1">
    <property type="nucleotide sequence ID" value="NZ_BJLQ01000033.1"/>
</dbReference>
<dbReference type="OrthoDB" id="3218196at2"/>
<protein>
    <recommendedName>
        <fullName evidence="5">Secreted protein</fullName>
    </recommendedName>
</protein>
<reference evidence="3 4" key="1">
    <citation type="submission" date="2019-06" db="EMBL/GenBank/DDBJ databases">
        <title>Whole genome shotgun sequence of Cellulomonas gelida NBRC 3748.</title>
        <authorList>
            <person name="Hosoyama A."/>
            <person name="Uohara A."/>
            <person name="Ohji S."/>
            <person name="Ichikawa N."/>
        </authorList>
    </citation>
    <scope>NUCLEOTIDE SEQUENCE [LARGE SCALE GENOMIC DNA]</scope>
    <source>
        <strain evidence="3 4">NBRC 3748</strain>
    </source>
</reference>
<organism evidence="3 4">
    <name type="scientific">Cellulomonas gelida</name>
    <dbReference type="NCBI Taxonomy" id="1712"/>
    <lineage>
        <taxon>Bacteria</taxon>
        <taxon>Bacillati</taxon>
        <taxon>Actinomycetota</taxon>
        <taxon>Actinomycetes</taxon>
        <taxon>Micrococcales</taxon>
        <taxon>Cellulomonadaceae</taxon>
        <taxon>Cellulomonas</taxon>
    </lineage>
</organism>
<dbReference type="EMBL" id="BJLQ01000033">
    <property type="protein sequence ID" value="GEA85389.1"/>
    <property type="molecule type" value="Genomic_DNA"/>
</dbReference>